<evidence type="ECO:0000256" key="2">
    <source>
        <dbReference type="SAM" id="Phobius"/>
    </source>
</evidence>
<keyword evidence="2" id="KW-1133">Transmembrane helix</keyword>
<keyword evidence="2" id="KW-0812">Transmembrane</keyword>
<keyword evidence="2" id="KW-0472">Membrane</keyword>
<keyword evidence="1" id="KW-0175">Coiled coil</keyword>
<feature type="coiled-coil region" evidence="1">
    <location>
        <begin position="251"/>
        <end position="352"/>
    </location>
</feature>
<evidence type="ECO:0000256" key="1">
    <source>
        <dbReference type="SAM" id="Coils"/>
    </source>
</evidence>
<accession>A0A8I1ECN3</accession>
<feature type="transmembrane region" description="Helical" evidence="2">
    <location>
        <begin position="445"/>
        <end position="465"/>
    </location>
</feature>
<dbReference type="AlphaFoldDB" id="A0A8I1ECN3"/>
<evidence type="ECO:0000313" key="4">
    <source>
        <dbReference type="Proteomes" id="UP000637061"/>
    </source>
</evidence>
<protein>
    <submittedName>
        <fullName evidence="3">Uncharacterized protein</fullName>
    </submittedName>
</protein>
<dbReference type="RefSeq" id="WP_198746541.1">
    <property type="nucleotide sequence ID" value="NZ_JAEHTE010000002.1"/>
</dbReference>
<comment type="caution">
    <text evidence="3">The sequence shown here is derived from an EMBL/GenBank/DDBJ whole genome shotgun (WGS) entry which is preliminary data.</text>
</comment>
<reference evidence="3" key="1">
    <citation type="submission" date="2020-12" db="EMBL/GenBank/DDBJ databases">
        <title>Enhanced detection system for hospital associated transmission using whole genome sequencing surveillance.</title>
        <authorList>
            <person name="Harrison L.H."/>
            <person name="Van Tyne D."/>
            <person name="Marsh J.W."/>
            <person name="Griffith M.P."/>
            <person name="Snyder D.J."/>
            <person name="Cooper V.S."/>
            <person name="Mustapha M."/>
        </authorList>
    </citation>
    <scope>NUCLEOTIDE SEQUENCE</scope>
    <source>
        <strain evidence="3">PSB00042</strain>
    </source>
</reference>
<evidence type="ECO:0000313" key="3">
    <source>
        <dbReference type="EMBL" id="MBI6882917.1"/>
    </source>
</evidence>
<dbReference type="Proteomes" id="UP000637061">
    <property type="component" value="Unassembled WGS sequence"/>
</dbReference>
<organism evidence="3 4">
    <name type="scientific">Pseudomonas putida</name>
    <name type="common">Arthrobacter siderocapsulatus</name>
    <dbReference type="NCBI Taxonomy" id="303"/>
    <lineage>
        <taxon>Bacteria</taxon>
        <taxon>Pseudomonadati</taxon>
        <taxon>Pseudomonadota</taxon>
        <taxon>Gammaproteobacteria</taxon>
        <taxon>Pseudomonadales</taxon>
        <taxon>Pseudomonadaceae</taxon>
        <taxon>Pseudomonas</taxon>
    </lineage>
</organism>
<sequence>MEDNTQKTVVSINTHRASSQSRIEIEGAQRCIGIISWELQVQQALSLCGIHISDALLSGDIVPSANSHASLIGHKTLESLVSKPFNEDGLNLNWSEFKAQMFALVYRNKLAIDESSYVEINARVKDATEILGHPPVNAAEFHRAKETVLQSTIASITKESKARVDDLQERNKDLIRELNSERAVVGEMRAAQKTAMEESASRIQQMTRELAVKQDGYEREAKEKITVEVARAEASFNQKLAAAQADMASQILSAQAERKEAEDALVEVTARIEAGELIEASRLVEMNVRLDQAKDTEAALRRQMLEINDKLIQSDKRADLLVADKESLMATIDSMSVQMAMLEQRMREQVEDKMSSSEFAVLHERLQVRKEEFEAQSVLLASVTKERDEAVQAISQLRGRFAQLKQVGSEHFGKMAAQLQAVNDQYAALMAKHAKNGSAITQYRFVLAGVTTIAIMACSGMFVLMH</sequence>
<gene>
    <name evidence="3" type="ORF">JEU22_03245</name>
</gene>
<dbReference type="EMBL" id="JAEHTE010000002">
    <property type="protein sequence ID" value="MBI6882917.1"/>
    <property type="molecule type" value="Genomic_DNA"/>
</dbReference>
<feature type="coiled-coil region" evidence="1">
    <location>
        <begin position="157"/>
        <end position="184"/>
    </location>
</feature>
<name>A0A8I1ECN3_PSEPU</name>
<proteinExistence type="predicted"/>